<dbReference type="AlphaFoldDB" id="A0A8H6URN2"/>
<accession>A0A8H6URN2</accession>
<dbReference type="EMBL" id="JACBAE010001368">
    <property type="protein sequence ID" value="KAF7160790.1"/>
    <property type="molecule type" value="Genomic_DNA"/>
</dbReference>
<evidence type="ECO:0000313" key="2">
    <source>
        <dbReference type="EMBL" id="KAF7160790.1"/>
    </source>
</evidence>
<comment type="caution">
    <text evidence="2">The sequence shown here is derived from an EMBL/GenBank/DDBJ whole genome shotgun (WGS) entry which is preliminary data.</text>
</comment>
<protein>
    <submittedName>
        <fullName evidence="2">Uncharacterized protein</fullName>
    </submittedName>
</protein>
<sequence length="283" mass="30624">MVVLPLNAWFDTRTNHESCGGPGVPSLDRGATSVPPRAGMGPRPVLRSVLWAGNGSPRQLAGRPPGRGRGALRGQGGGALVGVVRHALDRKELFWPVDRKRWADLDYLKTVRGDFEKFLTVIDARILELDPIEVSDDDSEVNFWNTQPAAKVAEVVDNTCSRSAGASASPASCVHRCVGPRPCCSFGALLPLSPGPCSAGRWASTSLASRYVCFILPEAQAVVAAQLSLELAHPNTVDLCPAVRSRPPPRSLFVRLRQRPRLFLRRAPRGHPRSESWGTASCR</sequence>
<feature type="region of interest" description="Disordered" evidence="1">
    <location>
        <begin position="17"/>
        <end position="39"/>
    </location>
</feature>
<evidence type="ECO:0000256" key="1">
    <source>
        <dbReference type="SAM" id="MobiDB-lite"/>
    </source>
</evidence>
<evidence type="ECO:0000313" key="3">
    <source>
        <dbReference type="Proteomes" id="UP000654922"/>
    </source>
</evidence>
<name>A0A8H6URN2_9EURO</name>
<gene>
    <name evidence="2" type="ORF">CNMCM5623_006384</name>
</gene>
<organism evidence="2 3">
    <name type="scientific">Aspergillus felis</name>
    <dbReference type="NCBI Taxonomy" id="1287682"/>
    <lineage>
        <taxon>Eukaryota</taxon>
        <taxon>Fungi</taxon>
        <taxon>Dikarya</taxon>
        <taxon>Ascomycota</taxon>
        <taxon>Pezizomycotina</taxon>
        <taxon>Eurotiomycetes</taxon>
        <taxon>Eurotiomycetidae</taxon>
        <taxon>Eurotiales</taxon>
        <taxon>Aspergillaceae</taxon>
        <taxon>Aspergillus</taxon>
        <taxon>Aspergillus subgen. Fumigati</taxon>
    </lineage>
</organism>
<proteinExistence type="predicted"/>
<reference evidence="2" key="1">
    <citation type="submission" date="2020-06" db="EMBL/GenBank/DDBJ databases">
        <title>Draft genome sequences of strains closely related to Aspergillus parafelis and Aspergillus hiratsukae.</title>
        <authorList>
            <person name="Dos Santos R.A.C."/>
            <person name="Rivero-Menendez O."/>
            <person name="Steenwyk J.L."/>
            <person name="Mead M.E."/>
            <person name="Goldman G.H."/>
            <person name="Alastruey-Izquierdo A."/>
            <person name="Rokas A."/>
        </authorList>
    </citation>
    <scope>NUCLEOTIDE SEQUENCE</scope>
    <source>
        <strain evidence="2">CNM-CM5623</strain>
    </source>
</reference>
<dbReference type="Proteomes" id="UP000654922">
    <property type="component" value="Unassembled WGS sequence"/>
</dbReference>